<accession>A0A451AIP1</accession>
<evidence type="ECO:0000256" key="1">
    <source>
        <dbReference type="SAM" id="MobiDB-lite"/>
    </source>
</evidence>
<proteinExistence type="predicted"/>
<name>A0A451AIP1_9GAMM</name>
<evidence type="ECO:0000313" key="2">
    <source>
        <dbReference type="EMBL" id="VFK65886.1"/>
    </source>
</evidence>
<gene>
    <name evidence="2" type="ORF">BECKUNK1418G_GA0071005_107214</name>
    <name evidence="3" type="ORF">BECKUNK1418H_GA0071006_101714</name>
</gene>
<evidence type="ECO:0000313" key="3">
    <source>
        <dbReference type="EMBL" id="VFK69639.1"/>
    </source>
</evidence>
<dbReference type="EMBL" id="CAADFZ010000072">
    <property type="protein sequence ID" value="VFK65886.1"/>
    <property type="molecule type" value="Genomic_DNA"/>
</dbReference>
<reference evidence="2" key="1">
    <citation type="submission" date="2019-02" db="EMBL/GenBank/DDBJ databases">
        <authorList>
            <person name="Gruber-Vodicka R. H."/>
            <person name="Seah K. B. B."/>
        </authorList>
    </citation>
    <scope>NUCLEOTIDE SEQUENCE</scope>
    <source>
        <strain evidence="3">BECK_BY19</strain>
        <strain evidence="2">BECK_BY8</strain>
    </source>
</reference>
<feature type="region of interest" description="Disordered" evidence="1">
    <location>
        <begin position="1"/>
        <end position="26"/>
    </location>
</feature>
<dbReference type="AlphaFoldDB" id="A0A451AIP1"/>
<organism evidence="2">
    <name type="scientific">Candidatus Kentrum sp. UNK</name>
    <dbReference type="NCBI Taxonomy" id="2126344"/>
    <lineage>
        <taxon>Bacteria</taxon>
        <taxon>Pseudomonadati</taxon>
        <taxon>Pseudomonadota</taxon>
        <taxon>Gammaproteobacteria</taxon>
        <taxon>Candidatus Kentrum</taxon>
    </lineage>
</organism>
<protein>
    <submittedName>
        <fullName evidence="2">Uncharacterized protein</fullName>
    </submittedName>
</protein>
<sequence length="175" mass="19155">MATDTHRCVHGHPRRGDGHLPGGNRQKTIVHSHLPNGNRRLIIVHGHLPNGNRRLIIVHGHFPNANRQETIGNGQSLLGDGHLPPLDRRGRYAQGRCAQGRYAMSRAALSRGPYRLAYQKNKNSGKTGAKGTPRLDTVATLTGSFISRSALKTSGYGGSAPNPTYKFSIRTRVRM</sequence>
<dbReference type="EMBL" id="CAADGD010000017">
    <property type="protein sequence ID" value="VFK69639.1"/>
    <property type="molecule type" value="Genomic_DNA"/>
</dbReference>